<feature type="transmembrane region" description="Helical" evidence="7">
    <location>
        <begin position="216"/>
        <end position="235"/>
    </location>
</feature>
<dbReference type="EMBL" id="JFHC01000002">
    <property type="protein sequence ID" value="KDR44595.1"/>
    <property type="molecule type" value="Genomic_DNA"/>
</dbReference>
<keyword evidence="5 7" id="KW-0472">Membrane</keyword>
<comment type="caution">
    <text evidence="9">The sequence shown here is derived from an EMBL/GenBank/DDBJ whole genome shotgun (WGS) entry which is preliminary data.</text>
</comment>
<keyword evidence="4 7" id="KW-1133">Transmembrane helix</keyword>
<keyword evidence="3 7" id="KW-0812">Transmembrane</keyword>
<evidence type="ECO:0000256" key="7">
    <source>
        <dbReference type="SAM" id="Phobius"/>
    </source>
</evidence>
<dbReference type="InterPro" id="IPR035965">
    <property type="entry name" value="PAS-like_dom_sf"/>
</dbReference>
<proteinExistence type="predicted"/>
<evidence type="ECO:0000313" key="9">
    <source>
        <dbReference type="EMBL" id="KDR44595.1"/>
    </source>
</evidence>
<name>A0A069PVP7_9BURK</name>
<comment type="subcellular location">
    <subcellularLocation>
        <location evidence="1">Cell membrane</location>
        <topology evidence="1">Multi-pass membrane protein</topology>
    </subcellularLocation>
</comment>
<feature type="region of interest" description="Disordered" evidence="6">
    <location>
        <begin position="420"/>
        <end position="442"/>
    </location>
</feature>
<feature type="compositionally biased region" description="Low complexity" evidence="6">
    <location>
        <begin position="420"/>
        <end position="432"/>
    </location>
</feature>
<feature type="transmembrane region" description="Helical" evidence="7">
    <location>
        <begin position="242"/>
        <end position="262"/>
    </location>
</feature>
<evidence type="ECO:0000256" key="3">
    <source>
        <dbReference type="ARBA" id="ARBA00022692"/>
    </source>
</evidence>
<feature type="transmembrane region" description="Helical" evidence="7">
    <location>
        <begin position="33"/>
        <end position="51"/>
    </location>
</feature>
<feature type="transmembrane region" description="Helical" evidence="7">
    <location>
        <begin position="274"/>
        <end position="291"/>
    </location>
</feature>
<dbReference type="AlphaFoldDB" id="A0A069PVP7"/>
<keyword evidence="10" id="KW-1185">Reference proteome</keyword>
<feature type="transmembrane region" description="Helical" evidence="7">
    <location>
        <begin position="58"/>
        <end position="76"/>
    </location>
</feature>
<sequence>MRQRPQISGLISSLLWALPYLFAAYASAILATGTGYAASIWLPAGVAMAALMLTRPEGWPAVMIGLAAAQTLFGMLQGAHLLLSVVIALIAIAAPGIALAIVVRFAQVPLHGLYFLRALFFAALIESVLASALNNAILSPGGAAFWPGFQMRAIAHVVGIFIVTPVFTAWARFRPSRQSMRGTAERVIGALAFAALVPCALVVFGSAAGGSMSDNLLIGMSYVPLLLCALIALMWGARGGVISVLALALIALSQTASGYGPFGRTPDDESLLGVQLYLGVGSVLVLLITTLRSHREKALDSASRWRANMELALAGSGQLVYCLDTRTGHFEWGGDLEGITGRSPDAFATLDTVLAAISLDDRARARARWLRAADGQPTREMTFCLRTPQGGPVFITDTSQSISDLDESTAFIAGTWRAPRPGQAVAPAGQPPSRTAAHAEAA</sequence>
<dbReference type="SUPFAM" id="SSF55785">
    <property type="entry name" value="PYP-like sensor domain (PAS domain)"/>
    <property type="match status" value="1"/>
</dbReference>
<dbReference type="Pfam" id="PF05231">
    <property type="entry name" value="MASE1"/>
    <property type="match status" value="1"/>
</dbReference>
<feature type="transmembrane region" description="Helical" evidence="7">
    <location>
        <begin position="153"/>
        <end position="171"/>
    </location>
</feature>
<dbReference type="InterPro" id="IPR007895">
    <property type="entry name" value="MASE1"/>
</dbReference>
<feature type="transmembrane region" description="Helical" evidence="7">
    <location>
        <begin position="114"/>
        <end position="133"/>
    </location>
</feature>
<evidence type="ECO:0000259" key="8">
    <source>
        <dbReference type="Pfam" id="PF05231"/>
    </source>
</evidence>
<dbReference type="RefSeq" id="WP_051672222.1">
    <property type="nucleotide sequence ID" value="NZ_CADFFX010000008.1"/>
</dbReference>
<evidence type="ECO:0000256" key="4">
    <source>
        <dbReference type="ARBA" id="ARBA00022989"/>
    </source>
</evidence>
<gene>
    <name evidence="9" type="ORF">BG61_12670</name>
</gene>
<feature type="transmembrane region" description="Helical" evidence="7">
    <location>
        <begin position="82"/>
        <end position="102"/>
    </location>
</feature>
<organism evidence="9 10">
    <name type="scientific">Caballeronia glathei</name>
    <dbReference type="NCBI Taxonomy" id="60547"/>
    <lineage>
        <taxon>Bacteria</taxon>
        <taxon>Pseudomonadati</taxon>
        <taxon>Pseudomonadota</taxon>
        <taxon>Betaproteobacteria</taxon>
        <taxon>Burkholderiales</taxon>
        <taxon>Burkholderiaceae</taxon>
        <taxon>Caballeronia</taxon>
    </lineage>
</organism>
<keyword evidence="2" id="KW-1003">Cell membrane</keyword>
<dbReference type="GO" id="GO:0005886">
    <property type="term" value="C:plasma membrane"/>
    <property type="evidence" value="ECO:0007669"/>
    <property type="project" value="UniProtKB-SubCell"/>
</dbReference>
<dbReference type="Proteomes" id="UP000027466">
    <property type="component" value="Unassembled WGS sequence"/>
</dbReference>
<accession>A0A069PVP7</accession>
<protein>
    <recommendedName>
        <fullName evidence="8">MASE1 domain-containing protein</fullName>
    </recommendedName>
</protein>
<evidence type="ECO:0000256" key="6">
    <source>
        <dbReference type="SAM" id="MobiDB-lite"/>
    </source>
</evidence>
<feature type="transmembrane region" description="Helical" evidence="7">
    <location>
        <begin position="183"/>
        <end position="204"/>
    </location>
</feature>
<reference evidence="9 10" key="1">
    <citation type="submission" date="2014-03" db="EMBL/GenBank/DDBJ databases">
        <title>Draft Genome Sequences of Four Burkholderia Strains.</title>
        <authorList>
            <person name="Liu X.Y."/>
            <person name="Li C.X."/>
            <person name="Xu J.H."/>
        </authorList>
    </citation>
    <scope>NUCLEOTIDE SEQUENCE [LARGE SCALE GENOMIC DNA]</scope>
    <source>
        <strain evidence="9 10">DSM 50014</strain>
    </source>
</reference>
<evidence type="ECO:0000256" key="2">
    <source>
        <dbReference type="ARBA" id="ARBA00022475"/>
    </source>
</evidence>
<evidence type="ECO:0000313" key="10">
    <source>
        <dbReference type="Proteomes" id="UP000027466"/>
    </source>
</evidence>
<evidence type="ECO:0000256" key="1">
    <source>
        <dbReference type="ARBA" id="ARBA00004651"/>
    </source>
</evidence>
<feature type="domain" description="MASE1" evidence="8">
    <location>
        <begin position="17"/>
        <end position="294"/>
    </location>
</feature>
<evidence type="ECO:0000256" key="5">
    <source>
        <dbReference type="ARBA" id="ARBA00023136"/>
    </source>
</evidence>
<dbReference type="STRING" id="60547.GCA_000751215_00774"/>
<dbReference type="Gene3D" id="3.30.450.20">
    <property type="entry name" value="PAS domain"/>
    <property type="match status" value="1"/>
</dbReference>